<dbReference type="RefSeq" id="WP_121855316.1">
    <property type="nucleotide sequence ID" value="NZ_CP037952.1"/>
</dbReference>
<comment type="caution">
    <text evidence="2">The sequence shown here is derived from an EMBL/GenBank/DDBJ whole genome shotgun (WGS) entry which is preliminary data.</text>
</comment>
<dbReference type="AlphaFoldDB" id="A0A3A6THN1"/>
<dbReference type="Pfam" id="PF13612">
    <property type="entry name" value="DDE_Tnp_1_3"/>
    <property type="match status" value="1"/>
</dbReference>
<evidence type="ECO:0000259" key="1">
    <source>
        <dbReference type="Pfam" id="PF13612"/>
    </source>
</evidence>
<reference evidence="2 3" key="1">
    <citation type="submission" date="2018-09" db="EMBL/GenBank/DDBJ databases">
        <title>Phylogeny of the Shewanellaceae, and recommendation for two new genera, Pseudoshewanella and Parashewanella.</title>
        <authorList>
            <person name="Wang G."/>
        </authorList>
    </citation>
    <scope>NUCLEOTIDE SEQUENCE [LARGE SCALE GENOMIC DNA]</scope>
    <source>
        <strain evidence="2 3">KCTC 22492</strain>
    </source>
</reference>
<accession>A0A3A6THN1</accession>
<name>A0A3A6THN1_9GAMM</name>
<keyword evidence="3" id="KW-1185">Reference proteome</keyword>
<sequence length="77" mass="9024">MRYYGFHGHLLVDERGTPVEFTLTAANVEERDSAYEIINNIKDLLIVDKGLIRPILNEYYLQADIDFTNTVTKKYER</sequence>
<protein>
    <recommendedName>
        <fullName evidence="1">Transposase DDE domain-containing protein</fullName>
    </recommendedName>
</protein>
<proteinExistence type="predicted"/>
<feature type="domain" description="Transposase DDE" evidence="1">
    <location>
        <begin position="3"/>
        <end position="74"/>
    </location>
</feature>
<dbReference type="Proteomes" id="UP000273022">
    <property type="component" value="Unassembled WGS sequence"/>
</dbReference>
<evidence type="ECO:0000313" key="3">
    <source>
        <dbReference type="Proteomes" id="UP000273022"/>
    </source>
</evidence>
<dbReference type="InterPro" id="IPR025668">
    <property type="entry name" value="Tnp_DDE_dom"/>
</dbReference>
<evidence type="ECO:0000313" key="2">
    <source>
        <dbReference type="EMBL" id="RJY00713.1"/>
    </source>
</evidence>
<dbReference type="OrthoDB" id="569888at2"/>
<gene>
    <name evidence="2" type="ORF">D5R81_20095</name>
</gene>
<organism evidence="2 3">
    <name type="scientific">Parashewanella spongiae</name>
    <dbReference type="NCBI Taxonomy" id="342950"/>
    <lineage>
        <taxon>Bacteria</taxon>
        <taxon>Pseudomonadati</taxon>
        <taxon>Pseudomonadota</taxon>
        <taxon>Gammaproteobacteria</taxon>
        <taxon>Alteromonadales</taxon>
        <taxon>Shewanellaceae</taxon>
        <taxon>Parashewanella</taxon>
    </lineage>
</organism>
<dbReference type="EMBL" id="QYYH01000286">
    <property type="protein sequence ID" value="RJY00713.1"/>
    <property type="molecule type" value="Genomic_DNA"/>
</dbReference>